<dbReference type="PANTHER" id="PTHR24320:SF148">
    <property type="entry name" value="NAD(P)-BINDING ROSSMANN-FOLD SUPERFAMILY PROTEIN"/>
    <property type="match status" value="1"/>
</dbReference>
<dbReference type="EMBL" id="FAOZ01000009">
    <property type="protein sequence ID" value="CUU56900.1"/>
    <property type="molecule type" value="Genomic_DNA"/>
</dbReference>
<dbReference type="Pfam" id="PF00106">
    <property type="entry name" value="adh_short"/>
    <property type="match status" value="1"/>
</dbReference>
<comment type="similarity">
    <text evidence="1">Belongs to the short-chain dehydrogenases/reductases (SDR) family.</text>
</comment>
<dbReference type="InterPro" id="IPR036291">
    <property type="entry name" value="NAD(P)-bd_dom_sf"/>
</dbReference>
<dbReference type="PANTHER" id="PTHR24320">
    <property type="entry name" value="RETINOL DEHYDROGENASE"/>
    <property type="match status" value="1"/>
</dbReference>
<reference evidence="4" key="1">
    <citation type="submission" date="2015-11" db="EMBL/GenBank/DDBJ databases">
        <authorList>
            <person name="Varghese N."/>
        </authorList>
    </citation>
    <scope>NUCLEOTIDE SEQUENCE [LARGE SCALE GENOMIC DNA]</scope>
    <source>
        <strain evidence="4">DSM 45899</strain>
    </source>
</reference>
<name>A0A0S4QNL5_9ACTN</name>
<evidence type="ECO:0000256" key="1">
    <source>
        <dbReference type="ARBA" id="ARBA00006484"/>
    </source>
</evidence>
<protein>
    <submittedName>
        <fullName evidence="3">NAD(P)-dependent dehydrogenase, short-chain alcohol dehydrogenase family</fullName>
    </submittedName>
</protein>
<dbReference type="InterPro" id="IPR002347">
    <property type="entry name" value="SDR_fam"/>
</dbReference>
<dbReference type="AlphaFoldDB" id="A0A0S4QNL5"/>
<evidence type="ECO:0000313" key="3">
    <source>
        <dbReference type="EMBL" id="CUU56900.1"/>
    </source>
</evidence>
<dbReference type="Pfam" id="PF13561">
    <property type="entry name" value="adh_short_C2"/>
    <property type="match status" value="1"/>
</dbReference>
<accession>A0A0S4QNL5</accession>
<dbReference type="GO" id="GO:0016491">
    <property type="term" value="F:oxidoreductase activity"/>
    <property type="evidence" value="ECO:0007669"/>
    <property type="project" value="UniProtKB-KW"/>
</dbReference>
<keyword evidence="4" id="KW-1185">Reference proteome</keyword>
<keyword evidence="2" id="KW-0560">Oxidoreductase</keyword>
<dbReference type="RefSeq" id="WP_091277759.1">
    <property type="nucleotide sequence ID" value="NZ_FAOZ01000009.1"/>
</dbReference>
<evidence type="ECO:0000313" key="4">
    <source>
        <dbReference type="Proteomes" id="UP000198802"/>
    </source>
</evidence>
<sequence length="330" mass="34535">MRDNEAAAFTATAVVTGGNRGIGLAVASQLLHAGVRVVLVARDPARGEQARARLDADWRARNARGSGGSGGAAAGRDAELPRVGLVVGDLSNVAGVRATAAAVLDACPTLEILIHNAGIWPASRILNADGLEQAFATNHLAPFLLNHLLQERLAASRARVVQVSAGLYVKARIDLDRTPQGADFHPIRTYATTKACNLALVAPFARRWQNAGTGIRINAVHPGVIRTGLGDRRGPLGLLLKAAKRFWTPVEQAAPPVTRLALDAEAGADAAPVVSGGPGLGAVTGRYFEIDQETPLAPPLDDVELARRLWVQAAELTGVRDDPSAYPAAM</sequence>
<dbReference type="Gene3D" id="3.40.50.720">
    <property type="entry name" value="NAD(P)-binding Rossmann-like Domain"/>
    <property type="match status" value="1"/>
</dbReference>
<evidence type="ECO:0000256" key="2">
    <source>
        <dbReference type="ARBA" id="ARBA00023002"/>
    </source>
</evidence>
<dbReference type="PRINTS" id="PR00081">
    <property type="entry name" value="GDHRDH"/>
</dbReference>
<organism evidence="3 4">
    <name type="scientific">Parafrankia irregularis</name>
    <dbReference type="NCBI Taxonomy" id="795642"/>
    <lineage>
        <taxon>Bacteria</taxon>
        <taxon>Bacillati</taxon>
        <taxon>Actinomycetota</taxon>
        <taxon>Actinomycetes</taxon>
        <taxon>Frankiales</taxon>
        <taxon>Frankiaceae</taxon>
        <taxon>Parafrankia</taxon>
    </lineage>
</organism>
<dbReference type="Proteomes" id="UP000198802">
    <property type="component" value="Unassembled WGS sequence"/>
</dbReference>
<proteinExistence type="inferred from homology"/>
<dbReference type="SUPFAM" id="SSF51735">
    <property type="entry name" value="NAD(P)-binding Rossmann-fold domains"/>
    <property type="match status" value="1"/>
</dbReference>
<gene>
    <name evidence="3" type="ORF">Ga0074812_109120</name>
</gene>